<organism evidence="2 3">
    <name type="scientific">Pyricularia grisea</name>
    <name type="common">Crabgrass-specific blast fungus</name>
    <name type="synonym">Magnaporthe grisea</name>
    <dbReference type="NCBI Taxonomy" id="148305"/>
    <lineage>
        <taxon>Eukaryota</taxon>
        <taxon>Fungi</taxon>
        <taxon>Dikarya</taxon>
        <taxon>Ascomycota</taxon>
        <taxon>Pezizomycotina</taxon>
        <taxon>Sordariomycetes</taxon>
        <taxon>Sordariomycetidae</taxon>
        <taxon>Magnaporthales</taxon>
        <taxon>Pyriculariaceae</taxon>
        <taxon>Pyricularia</taxon>
    </lineage>
</organism>
<keyword evidence="2" id="KW-1185">Reference proteome</keyword>
<name>A0A6P8AQL6_PYRGI</name>
<reference evidence="3" key="3">
    <citation type="submission" date="2025-08" db="UniProtKB">
        <authorList>
            <consortium name="RefSeq"/>
        </authorList>
    </citation>
    <scope>IDENTIFICATION</scope>
    <source>
        <strain evidence="3">NI907</strain>
    </source>
</reference>
<feature type="region of interest" description="Disordered" evidence="1">
    <location>
        <begin position="1"/>
        <end position="66"/>
    </location>
</feature>
<dbReference type="AlphaFoldDB" id="A0A6P8AQL6"/>
<evidence type="ECO:0000313" key="3">
    <source>
        <dbReference type="RefSeq" id="XP_030977179.1"/>
    </source>
</evidence>
<dbReference type="KEGG" id="pgri:PgNI_11978"/>
<evidence type="ECO:0000256" key="1">
    <source>
        <dbReference type="SAM" id="MobiDB-lite"/>
    </source>
</evidence>
<reference evidence="3" key="1">
    <citation type="journal article" date="2019" name="Mol. Biol. Evol.">
        <title>Blast fungal genomes show frequent chromosomal changes, gene gains and losses, and effector gene turnover.</title>
        <authorList>
            <person name="Gomez Luciano L.B."/>
            <person name="Jason Tsai I."/>
            <person name="Chuma I."/>
            <person name="Tosa Y."/>
            <person name="Chen Y.H."/>
            <person name="Li J.Y."/>
            <person name="Li M.Y."/>
            <person name="Jade Lu M.Y."/>
            <person name="Nakayashiki H."/>
            <person name="Li W.H."/>
        </authorList>
    </citation>
    <scope>NUCLEOTIDE SEQUENCE</scope>
    <source>
        <strain evidence="3">NI907</strain>
    </source>
</reference>
<dbReference type="RefSeq" id="XP_030977179.1">
    <property type="nucleotide sequence ID" value="XM_031131936.1"/>
</dbReference>
<gene>
    <name evidence="3" type="ORF">PgNI_11978</name>
</gene>
<proteinExistence type="predicted"/>
<accession>A0A6P8AQL6</accession>
<sequence length="178" mass="20282">MRVAGSHLSAPEPPQRSRGLSARLPPLVARPSPAGPRSSACHRDFRLTLPGRASGGREQPSRGTVSSMMCSTQNINIYAADLVRLVEQMTPRVLLHMSILHEIVDDMVREFSGEAWSLIVYGKKAPRLNLRISLDEDLRFSRVFYRQTYLAWIHSRETEVVYAANLTKKRLEPWEWEQ</sequence>
<protein>
    <submittedName>
        <fullName evidence="3">Uncharacterized protein</fullName>
    </submittedName>
</protein>
<reference evidence="3" key="2">
    <citation type="submission" date="2019-10" db="EMBL/GenBank/DDBJ databases">
        <authorList>
            <consortium name="NCBI Genome Project"/>
        </authorList>
    </citation>
    <scope>NUCLEOTIDE SEQUENCE</scope>
    <source>
        <strain evidence="3">NI907</strain>
    </source>
</reference>
<evidence type="ECO:0000313" key="2">
    <source>
        <dbReference type="Proteomes" id="UP000515153"/>
    </source>
</evidence>
<dbReference type="GeneID" id="41966841"/>
<dbReference type="Proteomes" id="UP000515153">
    <property type="component" value="Unplaced"/>
</dbReference>